<feature type="binding site" evidence="2">
    <location>
        <position position="39"/>
    </location>
    <ligand>
        <name>Fe cation</name>
        <dbReference type="ChEBI" id="CHEBI:24875"/>
        <label>2</label>
    </ligand>
</feature>
<keyword evidence="2" id="KW-0479">Metal-binding</keyword>
<comment type="caution">
    <text evidence="4">The sequence shown here is derived from an EMBL/GenBank/DDBJ whole genome shotgun (WGS) entry which is preliminary data.</text>
</comment>
<dbReference type="Proteomes" id="UP000189722">
    <property type="component" value="Unassembled WGS sequence"/>
</dbReference>
<gene>
    <name evidence="4" type="ORF">B2G44_01435</name>
    <name evidence="3" type="ORF">OC712_02105</name>
</gene>
<reference evidence="3 6" key="2">
    <citation type="journal article" date="2023" name="Int. J. Syst. Evol. Microbiol.">
        <title>The observation of taxonomic boundaries for the 16SrII and 16SrXXV phytoplasmas using genome-based delimitation.</title>
        <authorList>
            <person name="Rodrigues Jardim B."/>
            <person name="Tran-Nguyen L.T.T."/>
            <person name="Gambley C."/>
            <person name="Al-Sadi A.M."/>
            <person name="Al-Subhi A.M."/>
            <person name="Foissac X."/>
            <person name="Salar P."/>
            <person name="Cai H."/>
            <person name="Yang J.Y."/>
            <person name="Davis R."/>
            <person name="Jones L."/>
            <person name="Rodoni B."/>
            <person name="Constable F.E."/>
        </authorList>
    </citation>
    <scope>NUCLEOTIDE SEQUENCE [LARGE SCALE GENOMIC DNA]</scope>
    <source>
        <strain evidence="3">BAWM-OMN-P75</strain>
    </source>
</reference>
<accession>A0A1S9M0T7</accession>
<dbReference type="RefSeq" id="WP_078123079.1">
    <property type="nucleotide sequence ID" value="NZ_JAOSJG010000022.1"/>
</dbReference>
<dbReference type="InterPro" id="IPR005235">
    <property type="entry name" value="YmdB-like"/>
</dbReference>
<feature type="active site" description="Proton donor" evidence="1">
    <location>
        <position position="68"/>
    </location>
</feature>
<feature type="binding site" evidence="2">
    <location>
        <position position="176"/>
    </location>
    <ligand>
        <name>Fe cation</name>
        <dbReference type="ChEBI" id="CHEBI:24875"/>
        <label>2</label>
    </ligand>
</feature>
<dbReference type="AlphaFoldDB" id="A0A1S9M0T7"/>
<feature type="binding site" evidence="2">
    <location>
        <position position="8"/>
    </location>
    <ligand>
        <name>Fe cation</name>
        <dbReference type="ChEBI" id="CHEBI:24875"/>
        <label>1</label>
    </ligand>
</feature>
<evidence type="ECO:0000313" key="4">
    <source>
        <dbReference type="EMBL" id="OOP58897.1"/>
    </source>
</evidence>
<protein>
    <submittedName>
        <fullName evidence="3 4">Metallophosphoesterase</fullName>
    </submittedName>
</protein>
<dbReference type="Gene3D" id="3.60.21.10">
    <property type="match status" value="1"/>
</dbReference>
<evidence type="ECO:0000313" key="3">
    <source>
        <dbReference type="EMBL" id="MEK0309267.1"/>
    </source>
</evidence>
<feature type="binding site" evidence="2">
    <location>
        <position position="151"/>
    </location>
    <ligand>
        <name>Fe cation</name>
        <dbReference type="ChEBI" id="CHEBI:24875"/>
        <label>2</label>
    </ligand>
</feature>
<dbReference type="SUPFAM" id="SSF56300">
    <property type="entry name" value="Metallo-dependent phosphatases"/>
    <property type="match status" value="1"/>
</dbReference>
<dbReference type="Pfam" id="PF13277">
    <property type="entry name" value="YmdB"/>
    <property type="match status" value="1"/>
</dbReference>
<evidence type="ECO:0000256" key="1">
    <source>
        <dbReference type="PIRSR" id="PIRSR004789-50"/>
    </source>
</evidence>
<dbReference type="GO" id="GO:0046872">
    <property type="term" value="F:metal ion binding"/>
    <property type="evidence" value="ECO:0007669"/>
    <property type="project" value="UniProtKB-KW"/>
</dbReference>
<dbReference type="PANTHER" id="PTHR36303:SF1">
    <property type="entry name" value="2',3'-CYCLIC-NUCLEOTIDE 2'-PHOSPHODIESTERASE"/>
    <property type="match status" value="1"/>
</dbReference>
<feature type="binding site" evidence="2">
    <location>
        <position position="178"/>
    </location>
    <ligand>
        <name>Fe cation</name>
        <dbReference type="ChEBI" id="CHEBI:24875"/>
        <label>1</label>
    </ligand>
</feature>
<dbReference type="PANTHER" id="PTHR36303">
    <property type="entry name" value="2',3'-CYCLIC-NUCLEOTIDE 2'-PHOSPHODIESTERASE"/>
    <property type="match status" value="1"/>
</dbReference>
<name>A0A1S9M0T7_9MOLU</name>
<feature type="binding site" evidence="2">
    <location>
        <position position="39"/>
    </location>
    <ligand>
        <name>Fe cation</name>
        <dbReference type="ChEBI" id="CHEBI:24875"/>
        <label>1</label>
    </ligand>
</feature>
<dbReference type="PIRSF" id="PIRSF004789">
    <property type="entry name" value="DR1281"/>
    <property type="match status" value="1"/>
</dbReference>
<keyword evidence="6" id="KW-1185">Reference proteome</keyword>
<dbReference type="EMBL" id="MWKN01000043">
    <property type="protein sequence ID" value="OOP58897.1"/>
    <property type="molecule type" value="Genomic_DNA"/>
</dbReference>
<proteinExistence type="predicted"/>
<organism evidence="4 5">
    <name type="scientific">Candidatus Phytoplasma citri</name>
    <dbReference type="NCBI Taxonomy" id="180978"/>
    <lineage>
        <taxon>Bacteria</taxon>
        <taxon>Bacillati</taxon>
        <taxon>Mycoplasmatota</taxon>
        <taxon>Mollicutes</taxon>
        <taxon>Acholeplasmatales</taxon>
        <taxon>Acholeplasmataceae</taxon>
        <taxon>Candidatus Phytoplasma</taxon>
        <taxon>16SrII (Peanut WB group)</taxon>
    </lineage>
</organism>
<dbReference type="STRING" id="180978.B2G44_01435"/>
<dbReference type="EMBL" id="JAOSJG010000022">
    <property type="protein sequence ID" value="MEK0309267.1"/>
    <property type="molecule type" value="Genomic_DNA"/>
</dbReference>
<evidence type="ECO:0000313" key="6">
    <source>
        <dbReference type="Proteomes" id="UP001383392"/>
    </source>
</evidence>
<reference evidence="4 5" key="1">
    <citation type="submission" date="2017-02" db="EMBL/GenBank/DDBJ databases">
        <title>A draft genome of 'Candidatus Phytoplasma aurantifolia' the agent of the witches-broom disease of lime.</title>
        <authorList>
            <person name="Foissac X."/>
            <person name="Carle P."/>
        </authorList>
    </citation>
    <scope>NUCLEOTIDE SEQUENCE [LARGE SCALE GENOMIC DNA]</scope>
    <source>
        <strain evidence="4 5">WBDL</strain>
    </source>
</reference>
<feature type="binding site" evidence="2">
    <location>
        <position position="67"/>
    </location>
    <ligand>
        <name>Fe cation</name>
        <dbReference type="ChEBI" id="CHEBI:24875"/>
        <label>2</label>
    </ligand>
</feature>
<dbReference type="GO" id="GO:0004113">
    <property type="term" value="F:2',3'-cyclic-nucleotide 3'-phosphodiesterase activity"/>
    <property type="evidence" value="ECO:0007669"/>
    <property type="project" value="TreeGrafter"/>
</dbReference>
<dbReference type="OrthoDB" id="9801109at2"/>
<sequence length="255" mass="29075">MNILFIGDICGSIGINYLIEKINFLKQHYKINIVIANAENAAEGQGLDFQSFYNLKISGVNMITLGNHTLKNYDLKSFIENTNIIRPLNDDSLHFGCGHKIIQYKDKKLLIMNALGRVFMNNKFLSCPFKKIEHVLKVYKNQYHYAFLDFHAQATSEKLALANYFDGRINAIVGTHTHVQTNDERILPKKTLYISDAGMTGPLDGIIGQDKNIIINNFLNNHKLKHKIAQGKRQLNGVVLTLGKKQKIMKIKYHE</sequence>
<feature type="binding site" evidence="2">
    <location>
        <position position="40"/>
    </location>
    <ligand>
        <name>Fe cation</name>
        <dbReference type="ChEBI" id="CHEBI:24875"/>
        <label>1</label>
    </ligand>
</feature>
<dbReference type="NCBIfam" id="TIGR00282">
    <property type="entry name" value="TIGR00282 family metallophosphoesterase"/>
    <property type="match status" value="1"/>
</dbReference>
<evidence type="ECO:0000256" key="2">
    <source>
        <dbReference type="PIRSR" id="PIRSR004789-51"/>
    </source>
</evidence>
<dbReference type="InterPro" id="IPR029052">
    <property type="entry name" value="Metallo-depent_PP-like"/>
</dbReference>
<dbReference type="Proteomes" id="UP001383392">
    <property type="component" value="Unassembled WGS sequence"/>
</dbReference>
<evidence type="ECO:0000313" key="5">
    <source>
        <dbReference type="Proteomes" id="UP000189722"/>
    </source>
</evidence>